<dbReference type="PANTHER" id="PTHR32089:SF39">
    <property type="entry name" value="METHYL-ACCEPTING CHEMOTAXIS PROTEIN HLYB"/>
    <property type="match status" value="1"/>
</dbReference>
<comment type="subcellular location">
    <subcellularLocation>
        <location evidence="1">Cell inner membrane</location>
        <topology evidence="1">Multi-pass membrane protein</topology>
    </subcellularLocation>
</comment>
<evidence type="ECO:0000256" key="2">
    <source>
        <dbReference type="ARBA" id="ARBA00022475"/>
    </source>
</evidence>
<dbReference type="SMART" id="SM00304">
    <property type="entry name" value="HAMP"/>
    <property type="match status" value="1"/>
</dbReference>
<evidence type="ECO:0000259" key="14">
    <source>
        <dbReference type="PROSITE" id="PS50192"/>
    </source>
</evidence>
<dbReference type="InterPro" id="IPR004090">
    <property type="entry name" value="Chemotax_Me-accpt_rcpt"/>
</dbReference>
<dbReference type="Proteomes" id="UP000094741">
    <property type="component" value="Unassembled WGS sequence"/>
</dbReference>
<comment type="caution">
    <text evidence="16">The sequence shown here is derived from an EMBL/GenBank/DDBJ whole genome shotgun (WGS) entry which is preliminary data.</text>
</comment>
<comment type="similarity">
    <text evidence="10">Belongs to the methyl-accepting chemotaxis (MCP) protein family.</text>
</comment>
<gene>
    <name evidence="16" type="ORF">A1QO_09755</name>
</gene>
<evidence type="ECO:0000256" key="12">
    <source>
        <dbReference type="SAM" id="Phobius"/>
    </source>
</evidence>
<feature type="domain" description="Methyl-accepting transducer" evidence="13">
    <location>
        <begin position="366"/>
        <end position="602"/>
    </location>
</feature>
<keyword evidence="6 12" id="KW-0812">Transmembrane</keyword>
<dbReference type="Pfam" id="PF00672">
    <property type="entry name" value="HAMP"/>
    <property type="match status" value="1"/>
</dbReference>
<dbReference type="CDD" id="cd12912">
    <property type="entry name" value="PDC2_MCP_like"/>
    <property type="match status" value="1"/>
</dbReference>
<dbReference type="PROSITE" id="PS50111">
    <property type="entry name" value="CHEMOTAXIS_TRANSDUC_2"/>
    <property type="match status" value="1"/>
</dbReference>
<dbReference type="PRINTS" id="PR00260">
    <property type="entry name" value="CHEMTRNSDUCR"/>
</dbReference>
<dbReference type="eggNOG" id="COG0840">
    <property type="taxonomic scope" value="Bacteria"/>
</dbReference>
<dbReference type="GO" id="GO:0006935">
    <property type="term" value="P:chemotaxis"/>
    <property type="evidence" value="ECO:0007669"/>
    <property type="project" value="UniProtKB-KW"/>
</dbReference>
<evidence type="ECO:0000256" key="10">
    <source>
        <dbReference type="ARBA" id="ARBA00029447"/>
    </source>
</evidence>
<dbReference type="CDD" id="cd06225">
    <property type="entry name" value="HAMP"/>
    <property type="match status" value="1"/>
</dbReference>
<keyword evidence="2" id="KW-1003">Cell membrane</keyword>
<organism evidence="16 17">
    <name type="scientific">Vibrio genomosp. F10 str. ZF-129</name>
    <dbReference type="NCBI Taxonomy" id="1187848"/>
    <lineage>
        <taxon>Bacteria</taxon>
        <taxon>Pseudomonadati</taxon>
        <taxon>Pseudomonadota</taxon>
        <taxon>Gammaproteobacteria</taxon>
        <taxon>Vibrionales</taxon>
        <taxon>Vibrionaceae</taxon>
        <taxon>Vibrio</taxon>
    </lineage>
</organism>
<dbReference type="PROSITE" id="PS50885">
    <property type="entry name" value="HAMP"/>
    <property type="match status" value="1"/>
</dbReference>
<dbReference type="InterPro" id="IPR000727">
    <property type="entry name" value="T_SNARE_dom"/>
</dbReference>
<dbReference type="InterPro" id="IPR004089">
    <property type="entry name" value="MCPsignal_dom"/>
</dbReference>
<feature type="domain" description="HAMP" evidence="15">
    <location>
        <begin position="307"/>
        <end position="361"/>
    </location>
</feature>
<evidence type="ECO:0000256" key="5">
    <source>
        <dbReference type="ARBA" id="ARBA00022519"/>
    </source>
</evidence>
<dbReference type="PROSITE" id="PS50192">
    <property type="entry name" value="T_SNARE"/>
    <property type="match status" value="1"/>
</dbReference>
<keyword evidence="8 12" id="KW-0472">Membrane</keyword>
<evidence type="ECO:0000256" key="3">
    <source>
        <dbReference type="ARBA" id="ARBA00022481"/>
    </source>
</evidence>
<dbReference type="GO" id="GO:0007165">
    <property type="term" value="P:signal transduction"/>
    <property type="evidence" value="ECO:0007669"/>
    <property type="project" value="UniProtKB-KW"/>
</dbReference>
<evidence type="ECO:0000313" key="17">
    <source>
        <dbReference type="Proteomes" id="UP000094741"/>
    </source>
</evidence>
<dbReference type="EMBL" id="AJYQ02000102">
    <property type="protein sequence ID" value="OEE33613.1"/>
    <property type="molecule type" value="Genomic_DNA"/>
</dbReference>
<dbReference type="AlphaFoldDB" id="A0A1E5BDZ5"/>
<dbReference type="OrthoDB" id="2489132at2"/>
<keyword evidence="5" id="KW-0997">Cell inner membrane</keyword>
<dbReference type="RefSeq" id="WP_017040275.1">
    <property type="nucleotide sequence ID" value="NZ_AJYQ02000102.1"/>
</dbReference>
<keyword evidence="3" id="KW-0488">Methylation</keyword>
<sequence>MLKLNSMSIKQKVVLGITFAVLASTAFVGIMAQKHAREMLTYRLIEIEFPSMLGQINAEIDQQVSQMLLAAKQLANNEFIADAIKSTDRDPAVEKMLVKQLNNVRDQYQLNDASVANRESAYYWNQNGFLRQLNQSQDGWFFGFTNSGQDTSVSIFQEPNGDVKMFANYQNLASFTMSGLSKSMDDMVSLLNGFRIEQSGFVFLTDSQGAVQIHREKDKSNSSLNRLFGSEANDLLNKSAFNLITAEYNGQEVFVAATYVPSMDWFVVGVVPTEEVFADLNATAQKMLLTTLAVAFVFIVMGIFLANSIINPIKLLAERFTELGKGEGDLAQRIEVKSNDEIGQLSTGFNGFIEKIHSTMIEVASTSGSLSNAAESVSDKATRTLDNSQVQRDQTIQVVTAINEMGATINEIASNAATAAETANEASDNTRVGQTVVSKAKEVISRLADDVESTSQVVTQLATTTKDIGSILDVIRDISEQTNLLALNAAIEAARAGEQGRGFAVVADEVRNLASRTAASTEEIQKMINQLQNDAKDAVSAMEAGQAVTFEGVESTDEAVKVLLSISERIMDISDRNTQVATATEEQSTVVDTINQNIEEINTINEVTTGTAEELASASQELRQLSERLDNMVGRFKL</sequence>
<keyword evidence="9 11" id="KW-0807">Transducer</keyword>
<dbReference type="FunFam" id="1.10.287.950:FF:000001">
    <property type="entry name" value="Methyl-accepting chemotaxis sensory transducer"/>
    <property type="match status" value="1"/>
</dbReference>
<dbReference type="GO" id="GO:0005886">
    <property type="term" value="C:plasma membrane"/>
    <property type="evidence" value="ECO:0007669"/>
    <property type="project" value="UniProtKB-SubCell"/>
</dbReference>
<dbReference type="CDD" id="cd11386">
    <property type="entry name" value="MCP_signal"/>
    <property type="match status" value="1"/>
</dbReference>
<dbReference type="STRING" id="1187848.A1QO_09755"/>
<dbReference type="Gene3D" id="3.30.450.20">
    <property type="entry name" value="PAS domain"/>
    <property type="match status" value="1"/>
</dbReference>
<dbReference type="InterPro" id="IPR003660">
    <property type="entry name" value="HAMP_dom"/>
</dbReference>
<evidence type="ECO:0000256" key="1">
    <source>
        <dbReference type="ARBA" id="ARBA00004429"/>
    </source>
</evidence>
<reference evidence="16 17" key="1">
    <citation type="journal article" date="2012" name="Science">
        <title>Ecological populations of bacteria act as socially cohesive units of antibiotic production and resistance.</title>
        <authorList>
            <person name="Cordero O.X."/>
            <person name="Wildschutte H."/>
            <person name="Kirkup B."/>
            <person name="Proehl S."/>
            <person name="Ngo L."/>
            <person name="Hussain F."/>
            <person name="Le Roux F."/>
            <person name="Mincer T."/>
            <person name="Polz M.F."/>
        </authorList>
    </citation>
    <scope>NUCLEOTIDE SEQUENCE [LARGE SCALE GENOMIC DNA]</scope>
    <source>
        <strain evidence="16 17">ZF-129</strain>
    </source>
</reference>
<feature type="transmembrane region" description="Helical" evidence="12">
    <location>
        <begin position="287"/>
        <end position="310"/>
    </location>
</feature>
<dbReference type="SMART" id="SM00283">
    <property type="entry name" value="MA"/>
    <property type="match status" value="1"/>
</dbReference>
<keyword evidence="4" id="KW-0145">Chemotaxis</keyword>
<dbReference type="Gene3D" id="1.10.287.950">
    <property type="entry name" value="Methyl-accepting chemotaxis protein"/>
    <property type="match status" value="1"/>
</dbReference>
<protein>
    <submittedName>
        <fullName evidence="16">Chemotaxis protein</fullName>
    </submittedName>
</protein>
<dbReference type="Pfam" id="PF00015">
    <property type="entry name" value="MCPsignal"/>
    <property type="match status" value="1"/>
</dbReference>
<evidence type="ECO:0000259" key="15">
    <source>
        <dbReference type="PROSITE" id="PS50885"/>
    </source>
</evidence>
<feature type="domain" description="T-SNARE coiled-coil homology" evidence="14">
    <location>
        <begin position="553"/>
        <end position="615"/>
    </location>
</feature>
<evidence type="ECO:0000313" key="16">
    <source>
        <dbReference type="EMBL" id="OEE33613.1"/>
    </source>
</evidence>
<evidence type="ECO:0000256" key="4">
    <source>
        <dbReference type="ARBA" id="ARBA00022500"/>
    </source>
</evidence>
<proteinExistence type="inferred from homology"/>
<dbReference type="GO" id="GO:0004888">
    <property type="term" value="F:transmembrane signaling receptor activity"/>
    <property type="evidence" value="ECO:0007669"/>
    <property type="project" value="InterPro"/>
</dbReference>
<keyword evidence="7 12" id="KW-1133">Transmembrane helix</keyword>
<name>A0A1E5BDZ5_9VIBR</name>
<evidence type="ECO:0000256" key="11">
    <source>
        <dbReference type="PROSITE-ProRule" id="PRU00284"/>
    </source>
</evidence>
<dbReference type="SUPFAM" id="SSF58104">
    <property type="entry name" value="Methyl-accepting chemotaxis protein (MCP) signaling domain"/>
    <property type="match status" value="1"/>
</dbReference>
<accession>A0A1E5BDZ5</accession>
<evidence type="ECO:0000256" key="6">
    <source>
        <dbReference type="ARBA" id="ARBA00022692"/>
    </source>
</evidence>
<evidence type="ECO:0000256" key="8">
    <source>
        <dbReference type="ARBA" id="ARBA00023136"/>
    </source>
</evidence>
<evidence type="ECO:0000256" key="7">
    <source>
        <dbReference type="ARBA" id="ARBA00022989"/>
    </source>
</evidence>
<evidence type="ECO:0000256" key="9">
    <source>
        <dbReference type="ARBA" id="ARBA00023224"/>
    </source>
</evidence>
<dbReference type="PANTHER" id="PTHR32089">
    <property type="entry name" value="METHYL-ACCEPTING CHEMOTAXIS PROTEIN MCPB"/>
    <property type="match status" value="1"/>
</dbReference>
<evidence type="ECO:0000259" key="13">
    <source>
        <dbReference type="PROSITE" id="PS50111"/>
    </source>
</evidence>